<feature type="region of interest" description="Disordered" evidence="1">
    <location>
        <begin position="1"/>
        <end position="82"/>
    </location>
</feature>
<dbReference type="OrthoDB" id="9960828at2"/>
<evidence type="ECO:0000256" key="2">
    <source>
        <dbReference type="SAM" id="Phobius"/>
    </source>
</evidence>
<gene>
    <name evidence="3" type="ORF">SAMN04488554_1163</name>
</gene>
<feature type="compositionally biased region" description="Low complexity" evidence="1">
    <location>
        <begin position="18"/>
        <end position="39"/>
    </location>
</feature>
<feature type="compositionally biased region" description="Pro residues" evidence="1">
    <location>
        <begin position="8"/>
        <end position="17"/>
    </location>
</feature>
<evidence type="ECO:0000313" key="4">
    <source>
        <dbReference type="Proteomes" id="UP000199220"/>
    </source>
</evidence>
<dbReference type="RefSeq" id="WP_089772082.1">
    <property type="nucleotide sequence ID" value="NZ_FNTX01000001.1"/>
</dbReference>
<dbReference type="AlphaFoldDB" id="A0A1H5EXY0"/>
<dbReference type="STRING" id="648782.SAMN04488554_1163"/>
<keyword evidence="4" id="KW-1185">Reference proteome</keyword>
<keyword evidence="2" id="KW-1133">Transmembrane helix</keyword>
<feature type="transmembrane region" description="Helical" evidence="2">
    <location>
        <begin position="145"/>
        <end position="163"/>
    </location>
</feature>
<feature type="transmembrane region" description="Helical" evidence="2">
    <location>
        <begin position="104"/>
        <end position="125"/>
    </location>
</feature>
<name>A0A1H5EXY0_9MICO</name>
<proteinExistence type="predicted"/>
<keyword evidence="2" id="KW-0812">Transmembrane</keyword>
<evidence type="ECO:0000313" key="3">
    <source>
        <dbReference type="EMBL" id="SED95874.1"/>
    </source>
</evidence>
<dbReference type="EMBL" id="FNTX01000001">
    <property type="protein sequence ID" value="SED95874.1"/>
    <property type="molecule type" value="Genomic_DNA"/>
</dbReference>
<organism evidence="3 4">
    <name type="scientific">Ruania alba</name>
    <dbReference type="NCBI Taxonomy" id="648782"/>
    <lineage>
        <taxon>Bacteria</taxon>
        <taxon>Bacillati</taxon>
        <taxon>Actinomycetota</taxon>
        <taxon>Actinomycetes</taxon>
        <taxon>Micrococcales</taxon>
        <taxon>Ruaniaceae</taxon>
        <taxon>Ruania</taxon>
    </lineage>
</organism>
<feature type="compositionally biased region" description="Low complexity" evidence="1">
    <location>
        <begin position="59"/>
        <end position="75"/>
    </location>
</feature>
<protein>
    <submittedName>
        <fullName evidence="3">Uncharacterized protein</fullName>
    </submittedName>
</protein>
<dbReference type="Proteomes" id="UP000199220">
    <property type="component" value="Unassembled WGS sequence"/>
</dbReference>
<accession>A0A1H5EXY0</accession>
<reference evidence="4" key="1">
    <citation type="submission" date="2016-10" db="EMBL/GenBank/DDBJ databases">
        <authorList>
            <person name="Varghese N."/>
            <person name="Submissions S."/>
        </authorList>
    </citation>
    <scope>NUCLEOTIDE SEQUENCE [LARGE SCALE GENOMIC DNA]</scope>
    <source>
        <strain evidence="4">DSM 21368</strain>
    </source>
</reference>
<evidence type="ECO:0000256" key="1">
    <source>
        <dbReference type="SAM" id="MobiDB-lite"/>
    </source>
</evidence>
<keyword evidence="2" id="KW-0472">Membrane</keyword>
<sequence length="187" mass="18630">MSQYQPPQGQPPVPGAAPPGDAYGQPAQQGGYGHPAQPGGAYGQQPPPGDYAQQPSAYGQPGTHAAGAPAQPGAPMSYPAGPQGPGLFDTTFTTSTIAKTAKPAFVAVIVLSGALALAGLFSAIAQFAQLRFGGAVSALGGLIDLVLYGGLAFAVLVLGRLLVDHVVQSAKEREAVAAARAAAEQES</sequence>